<dbReference type="Proteomes" id="UP000282060">
    <property type="component" value="Unassembled WGS sequence"/>
</dbReference>
<gene>
    <name evidence="2" type="ORF">EKG39_20685</name>
</gene>
<organism evidence="2 3">
    <name type="scientific">Shewanella atlantica</name>
    <dbReference type="NCBI Taxonomy" id="271099"/>
    <lineage>
        <taxon>Bacteria</taxon>
        <taxon>Pseudomonadati</taxon>
        <taxon>Pseudomonadota</taxon>
        <taxon>Gammaproteobacteria</taxon>
        <taxon>Alteromonadales</taxon>
        <taxon>Shewanellaceae</taxon>
        <taxon>Shewanella</taxon>
    </lineage>
</organism>
<keyword evidence="1" id="KW-0812">Transmembrane</keyword>
<accession>A0A431VVZ3</accession>
<dbReference type="RefSeq" id="WP_126507905.1">
    <property type="nucleotide sequence ID" value="NZ_RXNV01000017.1"/>
</dbReference>
<proteinExistence type="predicted"/>
<feature type="transmembrane region" description="Helical" evidence="1">
    <location>
        <begin position="183"/>
        <end position="202"/>
    </location>
</feature>
<evidence type="ECO:0000256" key="1">
    <source>
        <dbReference type="SAM" id="Phobius"/>
    </source>
</evidence>
<evidence type="ECO:0000313" key="3">
    <source>
        <dbReference type="Proteomes" id="UP000282060"/>
    </source>
</evidence>
<keyword evidence="1" id="KW-1133">Transmembrane helix</keyword>
<comment type="caution">
    <text evidence="2">The sequence shown here is derived from an EMBL/GenBank/DDBJ whole genome shotgun (WGS) entry which is preliminary data.</text>
</comment>
<protein>
    <submittedName>
        <fullName evidence="2">Uncharacterized protein</fullName>
    </submittedName>
</protein>
<sequence>MQYDKQKFKAMQLPNPMLLHWMINPAMAVNELLLGQRLPKVTLIDQDSDKPLVERQIVPCPHCNAMNDGMLWSKGNSFGHWFGYVCPECEGKIPCLWNFTSLLILAITSPIWYWFRSSAERKWLAKEYRRVTAMKSKAEFSGATTKPISYARMGLFFGFFMFLLTLVIQAVQAGLTVENTLKALAFNTLGGILFGVGMKLFLNQKNKRKL</sequence>
<evidence type="ECO:0000313" key="2">
    <source>
        <dbReference type="EMBL" id="RTR27209.1"/>
    </source>
</evidence>
<feature type="transmembrane region" description="Helical" evidence="1">
    <location>
        <begin position="155"/>
        <end position="177"/>
    </location>
</feature>
<dbReference type="EMBL" id="RXNV01000017">
    <property type="protein sequence ID" value="RTR27209.1"/>
    <property type="molecule type" value="Genomic_DNA"/>
</dbReference>
<dbReference type="OrthoDB" id="1116391at2"/>
<dbReference type="AlphaFoldDB" id="A0A431VVZ3"/>
<reference evidence="2 3" key="1">
    <citation type="submission" date="2018-12" db="EMBL/GenBank/DDBJ databases">
        <authorList>
            <person name="Yu L."/>
        </authorList>
    </citation>
    <scope>NUCLEOTIDE SEQUENCE [LARGE SCALE GENOMIC DNA]</scope>
    <source>
        <strain evidence="2 3">HAW-EB5</strain>
    </source>
</reference>
<keyword evidence="1" id="KW-0472">Membrane</keyword>
<keyword evidence="3" id="KW-1185">Reference proteome</keyword>
<name>A0A431VVZ3_9GAMM</name>